<name>A0A6G1BLP0_9ORYZ</name>
<dbReference type="AlphaFoldDB" id="A0A6G1BLP0"/>
<sequence length="63" mass="7087">MAIMFLSGFFKYAERTLCLYLASPARLRSRALGSTIKGMRGTTTLPTGILTLTAWQWMLPSMR</sequence>
<dbReference type="EMBL" id="SPHZ02000012">
    <property type="protein sequence ID" value="KAF0888958.1"/>
    <property type="molecule type" value="Genomic_DNA"/>
</dbReference>
<comment type="caution">
    <text evidence="1">The sequence shown here is derived from an EMBL/GenBank/DDBJ whole genome shotgun (WGS) entry which is preliminary data.</text>
</comment>
<proteinExistence type="predicted"/>
<keyword evidence="2" id="KW-1185">Reference proteome</keyword>
<protein>
    <submittedName>
        <fullName evidence="1">Uncharacterized protein</fullName>
    </submittedName>
</protein>
<reference evidence="1 2" key="1">
    <citation type="submission" date="2019-11" db="EMBL/GenBank/DDBJ databases">
        <title>Whole genome sequence of Oryza granulata.</title>
        <authorList>
            <person name="Li W."/>
        </authorList>
    </citation>
    <scope>NUCLEOTIDE SEQUENCE [LARGE SCALE GENOMIC DNA]</scope>
    <source>
        <strain evidence="2">cv. Menghai</strain>
        <tissue evidence="1">Leaf</tissue>
    </source>
</reference>
<evidence type="ECO:0000313" key="1">
    <source>
        <dbReference type="EMBL" id="KAF0888958.1"/>
    </source>
</evidence>
<accession>A0A6G1BLP0</accession>
<gene>
    <name evidence="1" type="ORF">E2562_020176</name>
</gene>
<dbReference type="Proteomes" id="UP000479710">
    <property type="component" value="Unassembled WGS sequence"/>
</dbReference>
<evidence type="ECO:0000313" key="2">
    <source>
        <dbReference type="Proteomes" id="UP000479710"/>
    </source>
</evidence>
<organism evidence="1 2">
    <name type="scientific">Oryza meyeriana var. granulata</name>
    <dbReference type="NCBI Taxonomy" id="110450"/>
    <lineage>
        <taxon>Eukaryota</taxon>
        <taxon>Viridiplantae</taxon>
        <taxon>Streptophyta</taxon>
        <taxon>Embryophyta</taxon>
        <taxon>Tracheophyta</taxon>
        <taxon>Spermatophyta</taxon>
        <taxon>Magnoliopsida</taxon>
        <taxon>Liliopsida</taxon>
        <taxon>Poales</taxon>
        <taxon>Poaceae</taxon>
        <taxon>BOP clade</taxon>
        <taxon>Oryzoideae</taxon>
        <taxon>Oryzeae</taxon>
        <taxon>Oryzinae</taxon>
        <taxon>Oryza</taxon>
        <taxon>Oryza meyeriana</taxon>
    </lineage>
</organism>